<dbReference type="PROSITE" id="PS51194">
    <property type="entry name" value="HELICASE_CTER"/>
    <property type="match status" value="1"/>
</dbReference>
<organism evidence="16 17">
    <name type="scientific">Thiocapsa marina 5811</name>
    <dbReference type="NCBI Taxonomy" id="768671"/>
    <lineage>
        <taxon>Bacteria</taxon>
        <taxon>Pseudomonadati</taxon>
        <taxon>Pseudomonadota</taxon>
        <taxon>Gammaproteobacteria</taxon>
        <taxon>Chromatiales</taxon>
        <taxon>Chromatiaceae</taxon>
        <taxon>Thiocapsa</taxon>
    </lineage>
</organism>
<dbReference type="GO" id="GO:0070417">
    <property type="term" value="P:cellular response to cold"/>
    <property type="evidence" value="ECO:0007669"/>
    <property type="project" value="InterPro"/>
</dbReference>
<sequence length="623" mass="69179">MDTPDTSLGFGQLGLAPAVAKAVEDLGYETPTPVQSQCIPHLLAGRDLLGQAQTGTGKTAAFALPLLSRVDPTQRGPQILVLTPTRELALQVAEAFQGYAQHLKGFLVLPIYGGQGYGLQLSQLRRNPQVVVGTPGRVMDHLKRGTLALDVLKTLVLDEADEMLNMGFAEDIDWIFEQTPPGRQVALFSATMPAGIRRVAQTRLSDPVEIRVKADSETVDTIDQHHCVVTRFHKLDVLTRILELEPFDGMLVFVRTKHATVELADKLKAHGFAAEPLNGDMSQEMRERTVERLKQGHLDILVATDVAARGLDVERLSHVVNYDIPTDPSAYVHRIGRTGRAGRAGRAILLVEPRERGLLRAIERTIRRSVPAMEPPSASQLSESRIDRFTAELRKTLTEQDLDFFYRLVARLATEQELEMMDIAAALAYLTQRERPLDVQADLPRPAATRPERPERSPRSEGRDERRPRAPRDGERGTAPRREGAREDSRDRPRAQGRGSEGLTSYRIEVGHQHGATPREIVGAIANESGLEGRYIGRIDIRDDHSLVDLPEGMPREIFNHLKRVYVRGQALRISLADPAAGGTRRGGAENAGGARPDQPTYERKPREAGFHQERRRKRTDPS</sequence>
<feature type="compositionally biased region" description="Basic residues" evidence="12">
    <location>
        <begin position="614"/>
        <end position="623"/>
    </location>
</feature>
<evidence type="ECO:0000256" key="7">
    <source>
        <dbReference type="ARBA" id="ARBA00022884"/>
    </source>
</evidence>
<dbReference type="Pfam" id="PF00271">
    <property type="entry name" value="Helicase_C"/>
    <property type="match status" value="1"/>
</dbReference>
<dbReference type="HAMAP" id="MF_00964">
    <property type="entry name" value="DEAD_helicase_DeaD"/>
    <property type="match status" value="1"/>
</dbReference>
<dbReference type="InterPro" id="IPR011545">
    <property type="entry name" value="DEAD/DEAH_box_helicase_dom"/>
</dbReference>
<dbReference type="STRING" id="768671.ThimaDRAFT_3055"/>
<dbReference type="CDD" id="cd12499">
    <property type="entry name" value="RRM_EcCsdA_like"/>
    <property type="match status" value="1"/>
</dbReference>
<dbReference type="Gene3D" id="3.40.50.300">
    <property type="entry name" value="P-loop containing nucleotide triphosphate hydrolases"/>
    <property type="match status" value="2"/>
</dbReference>
<comment type="catalytic activity">
    <reaction evidence="9 10">
        <text>ATP + H2O = ADP + phosphate + H(+)</text>
        <dbReference type="Rhea" id="RHEA:13065"/>
        <dbReference type="ChEBI" id="CHEBI:15377"/>
        <dbReference type="ChEBI" id="CHEBI:15378"/>
        <dbReference type="ChEBI" id="CHEBI:30616"/>
        <dbReference type="ChEBI" id="CHEBI:43474"/>
        <dbReference type="ChEBI" id="CHEBI:456216"/>
        <dbReference type="EC" id="3.6.4.13"/>
    </reaction>
</comment>
<dbReference type="InterPro" id="IPR028618">
    <property type="entry name" value="DEAD_helicase_DeaD"/>
</dbReference>
<dbReference type="InterPro" id="IPR014014">
    <property type="entry name" value="RNA_helicase_DEAD_Q_motif"/>
</dbReference>
<dbReference type="Gene3D" id="3.30.70.330">
    <property type="match status" value="1"/>
</dbReference>
<proteinExistence type="inferred from homology"/>
<gene>
    <name evidence="10" type="primary">deaD</name>
    <name evidence="10" type="synonym">csdA</name>
    <name evidence="16" type="ORF">ThimaDRAFT_3055</name>
</gene>
<dbReference type="Proteomes" id="UP000005459">
    <property type="component" value="Unassembled WGS sequence"/>
</dbReference>
<keyword evidence="7 10" id="KW-0694">RNA-binding</keyword>
<dbReference type="InterPro" id="IPR044742">
    <property type="entry name" value="DEAD/DEAH_RhlB"/>
</dbReference>
<dbReference type="GO" id="GO:0033592">
    <property type="term" value="F:RNA strand annealing activity"/>
    <property type="evidence" value="ECO:0007669"/>
    <property type="project" value="TreeGrafter"/>
</dbReference>
<accession>F9UDV3</accession>
<dbReference type="InterPro" id="IPR001650">
    <property type="entry name" value="Helicase_C-like"/>
</dbReference>
<dbReference type="FunFam" id="3.40.50.300:FF:000108">
    <property type="entry name" value="ATP-dependent RNA helicase RhlE"/>
    <property type="match status" value="1"/>
</dbReference>
<dbReference type="CDD" id="cd18787">
    <property type="entry name" value="SF2_C_DEAD"/>
    <property type="match status" value="1"/>
</dbReference>
<comment type="subcellular location">
    <subcellularLocation>
        <location evidence="1 10">Cytoplasm</location>
    </subcellularLocation>
</comment>
<evidence type="ECO:0000256" key="9">
    <source>
        <dbReference type="ARBA" id="ARBA00047984"/>
    </source>
</evidence>
<dbReference type="InterPro" id="IPR057325">
    <property type="entry name" value="DeaD_dimer"/>
</dbReference>
<evidence type="ECO:0000256" key="1">
    <source>
        <dbReference type="ARBA" id="ARBA00004496"/>
    </source>
</evidence>
<feature type="compositionally biased region" description="Basic and acidic residues" evidence="12">
    <location>
        <begin position="601"/>
        <end position="613"/>
    </location>
</feature>
<feature type="domain" description="Helicase ATP-binding" evidence="13">
    <location>
        <begin position="39"/>
        <end position="210"/>
    </location>
</feature>
<protein>
    <recommendedName>
        <fullName evidence="10">ATP-dependent RNA helicase DeaD</fullName>
        <ecNumber evidence="10">3.6.4.13</ecNumber>
    </recommendedName>
    <alternativeName>
        <fullName evidence="10">Cold-shock DEAD box protein A</fullName>
    </alternativeName>
</protein>
<dbReference type="InterPro" id="IPR014001">
    <property type="entry name" value="Helicase_ATP-bd"/>
</dbReference>
<dbReference type="InterPro" id="IPR005580">
    <property type="entry name" value="DbpA/CsdA_RNA-bd_dom"/>
</dbReference>
<dbReference type="GO" id="GO:0016887">
    <property type="term" value="F:ATP hydrolysis activity"/>
    <property type="evidence" value="ECO:0007669"/>
    <property type="project" value="RHEA"/>
</dbReference>
<evidence type="ECO:0000259" key="15">
    <source>
        <dbReference type="PROSITE" id="PS51195"/>
    </source>
</evidence>
<evidence type="ECO:0000256" key="12">
    <source>
        <dbReference type="SAM" id="MobiDB-lite"/>
    </source>
</evidence>
<dbReference type="InterPro" id="IPR027417">
    <property type="entry name" value="P-loop_NTPase"/>
</dbReference>
<dbReference type="GO" id="GO:0006401">
    <property type="term" value="P:RNA catabolic process"/>
    <property type="evidence" value="ECO:0007669"/>
    <property type="project" value="UniProtKB-UniRule"/>
</dbReference>
<dbReference type="EC" id="3.6.4.13" evidence="10"/>
<keyword evidence="8 10" id="KW-0346">Stress response</keyword>
<dbReference type="EMBL" id="AFWV01000010">
    <property type="protein sequence ID" value="EGV17510.1"/>
    <property type="molecule type" value="Genomic_DNA"/>
</dbReference>
<keyword evidence="5 10" id="KW-0347">Helicase</keyword>
<dbReference type="Pfam" id="PF03880">
    <property type="entry name" value="DbpA"/>
    <property type="match status" value="1"/>
</dbReference>
<reference evidence="16 17" key="1">
    <citation type="submission" date="2011-06" db="EMBL/GenBank/DDBJ databases">
        <title>The draft genome of Thiocapsa marina 5811.</title>
        <authorList>
            <consortium name="US DOE Joint Genome Institute (JGI-PGF)"/>
            <person name="Lucas S."/>
            <person name="Han J."/>
            <person name="Cheng J.-F."/>
            <person name="Goodwin L."/>
            <person name="Pitluck S."/>
            <person name="Peters L."/>
            <person name="Land M.L."/>
            <person name="Hauser L."/>
            <person name="Vogl K."/>
            <person name="Liu Z."/>
            <person name="Imhoff J."/>
            <person name="Thiel V."/>
            <person name="Frigaard N.-U."/>
            <person name="Bryant D."/>
            <person name="Woyke T.J."/>
        </authorList>
    </citation>
    <scope>NUCLEOTIDE SEQUENCE [LARGE SCALE GENOMIC DNA]</scope>
    <source>
        <strain evidence="16 17">5811</strain>
    </source>
</reference>
<evidence type="ECO:0000313" key="17">
    <source>
        <dbReference type="Proteomes" id="UP000005459"/>
    </source>
</evidence>
<evidence type="ECO:0000256" key="8">
    <source>
        <dbReference type="ARBA" id="ARBA00023016"/>
    </source>
</evidence>
<keyword evidence="3 10" id="KW-0547">Nucleotide-binding</keyword>
<dbReference type="PANTHER" id="PTHR47963">
    <property type="entry name" value="DEAD-BOX ATP-DEPENDENT RNA HELICASE 47, MITOCHONDRIAL"/>
    <property type="match status" value="1"/>
</dbReference>
<evidence type="ECO:0000259" key="13">
    <source>
        <dbReference type="PROSITE" id="PS51192"/>
    </source>
</evidence>
<dbReference type="AlphaFoldDB" id="F9UDV3"/>
<keyword evidence="2 10" id="KW-0963">Cytoplasm</keyword>
<dbReference type="SMART" id="SM00490">
    <property type="entry name" value="HELICc"/>
    <property type="match status" value="1"/>
</dbReference>
<keyword evidence="6 10" id="KW-0067">ATP-binding</keyword>
<dbReference type="InterPro" id="IPR012677">
    <property type="entry name" value="Nucleotide-bd_a/b_plait_sf"/>
</dbReference>
<evidence type="ECO:0000256" key="6">
    <source>
        <dbReference type="ARBA" id="ARBA00022840"/>
    </source>
</evidence>
<dbReference type="PATRIC" id="fig|768671.3.peg.3232"/>
<dbReference type="FunFam" id="3.30.70.330:FF:000068">
    <property type="entry name" value="ATP-dependent RNA helicase DeaD"/>
    <property type="match status" value="1"/>
</dbReference>
<keyword evidence="4 10" id="KW-0378">Hydrolase</keyword>
<name>F9UDV3_9GAMM</name>
<dbReference type="GO" id="GO:0003724">
    <property type="term" value="F:RNA helicase activity"/>
    <property type="evidence" value="ECO:0007669"/>
    <property type="project" value="UniProtKB-UniRule"/>
</dbReference>
<dbReference type="SUPFAM" id="SSF52540">
    <property type="entry name" value="P-loop containing nucleoside triphosphate hydrolases"/>
    <property type="match status" value="1"/>
</dbReference>
<dbReference type="GO" id="GO:0000027">
    <property type="term" value="P:ribosomal large subunit assembly"/>
    <property type="evidence" value="ECO:0007669"/>
    <property type="project" value="UniProtKB-UniRule"/>
</dbReference>
<feature type="short sequence motif" description="Q motif" evidence="11">
    <location>
        <begin position="8"/>
        <end position="36"/>
    </location>
</feature>
<dbReference type="PROSITE" id="PS51192">
    <property type="entry name" value="HELICASE_ATP_BIND_1"/>
    <property type="match status" value="1"/>
</dbReference>
<dbReference type="PROSITE" id="PS51195">
    <property type="entry name" value="Q_MOTIF"/>
    <property type="match status" value="1"/>
</dbReference>
<dbReference type="GO" id="GO:0005524">
    <property type="term" value="F:ATP binding"/>
    <property type="evidence" value="ECO:0007669"/>
    <property type="project" value="UniProtKB-UniRule"/>
</dbReference>
<evidence type="ECO:0000259" key="14">
    <source>
        <dbReference type="PROSITE" id="PS51194"/>
    </source>
</evidence>
<dbReference type="CDD" id="cd00268">
    <property type="entry name" value="DEADc"/>
    <property type="match status" value="1"/>
</dbReference>
<dbReference type="InterPro" id="IPR050547">
    <property type="entry name" value="DEAD_box_RNA_helicases"/>
</dbReference>
<comment type="function">
    <text evidence="10">DEAD-box RNA helicase involved in various cellular processes at low temperature, including ribosome biogenesis, mRNA degradation and translation initiation.</text>
</comment>
<feature type="compositionally biased region" description="Basic and acidic residues" evidence="12">
    <location>
        <begin position="450"/>
        <end position="494"/>
    </location>
</feature>
<dbReference type="SMART" id="SM00487">
    <property type="entry name" value="DEXDc"/>
    <property type="match status" value="1"/>
</dbReference>
<dbReference type="GO" id="GO:0005829">
    <property type="term" value="C:cytosol"/>
    <property type="evidence" value="ECO:0007669"/>
    <property type="project" value="TreeGrafter"/>
</dbReference>
<feature type="domain" description="DEAD-box RNA helicase Q" evidence="15">
    <location>
        <begin position="8"/>
        <end position="36"/>
    </location>
</feature>
<evidence type="ECO:0000256" key="5">
    <source>
        <dbReference type="ARBA" id="ARBA00022806"/>
    </source>
</evidence>
<evidence type="ECO:0000256" key="2">
    <source>
        <dbReference type="ARBA" id="ARBA00022490"/>
    </source>
</evidence>
<evidence type="ECO:0000313" key="16">
    <source>
        <dbReference type="EMBL" id="EGV17510.1"/>
    </source>
</evidence>
<keyword evidence="17" id="KW-1185">Reference proteome</keyword>
<comment type="similarity">
    <text evidence="10">Belongs to the DEAD box helicase family. DeaD/CsdA subfamily.</text>
</comment>
<evidence type="ECO:0000256" key="10">
    <source>
        <dbReference type="HAMAP-Rule" id="MF_00964"/>
    </source>
</evidence>
<dbReference type="PANTHER" id="PTHR47963:SF8">
    <property type="entry name" value="ATP-DEPENDENT RNA HELICASE DEAD"/>
    <property type="match status" value="1"/>
</dbReference>
<evidence type="ECO:0000256" key="3">
    <source>
        <dbReference type="ARBA" id="ARBA00022741"/>
    </source>
</evidence>
<evidence type="ECO:0000256" key="11">
    <source>
        <dbReference type="PROSITE-ProRule" id="PRU00552"/>
    </source>
</evidence>
<feature type="domain" description="Helicase C-terminal" evidence="14">
    <location>
        <begin position="236"/>
        <end position="381"/>
    </location>
</feature>
<dbReference type="RefSeq" id="WP_007193927.1">
    <property type="nucleotide sequence ID" value="NZ_AFWV01000010.1"/>
</dbReference>
<dbReference type="eggNOG" id="COG0513">
    <property type="taxonomic scope" value="Bacteria"/>
</dbReference>
<dbReference type="Pfam" id="PF25399">
    <property type="entry name" value="DeaD_dimer"/>
    <property type="match status" value="1"/>
</dbReference>
<dbReference type="OrthoDB" id="9805696at2"/>
<evidence type="ECO:0000256" key="4">
    <source>
        <dbReference type="ARBA" id="ARBA00022801"/>
    </source>
</evidence>
<dbReference type="InterPro" id="IPR000629">
    <property type="entry name" value="RNA-helicase_DEAD-box_CS"/>
</dbReference>
<feature type="region of interest" description="Disordered" evidence="12">
    <location>
        <begin position="578"/>
        <end position="623"/>
    </location>
</feature>
<dbReference type="Pfam" id="PF00270">
    <property type="entry name" value="DEAD"/>
    <property type="match status" value="1"/>
</dbReference>
<dbReference type="PROSITE" id="PS00039">
    <property type="entry name" value="DEAD_ATP_HELICASE"/>
    <property type="match status" value="1"/>
</dbReference>
<dbReference type="GO" id="GO:0005840">
    <property type="term" value="C:ribosome"/>
    <property type="evidence" value="ECO:0007669"/>
    <property type="project" value="TreeGrafter"/>
</dbReference>
<feature type="region of interest" description="Disordered" evidence="12">
    <location>
        <begin position="438"/>
        <end position="506"/>
    </location>
</feature>
<dbReference type="InterPro" id="IPR034415">
    <property type="entry name" value="CsdA_RRM"/>
</dbReference>